<dbReference type="Pfam" id="PF15571">
    <property type="entry name" value="Imm44"/>
    <property type="match status" value="1"/>
</dbReference>
<keyword evidence="2" id="KW-1185">Reference proteome</keyword>
<proteinExistence type="predicted"/>
<protein>
    <submittedName>
        <fullName evidence="1">Uncharacterized protein</fullName>
    </submittedName>
</protein>
<organism evidence="1 2">
    <name type="scientific">Hymenobacter montanus</name>
    <dbReference type="NCBI Taxonomy" id="2771359"/>
    <lineage>
        <taxon>Bacteria</taxon>
        <taxon>Pseudomonadati</taxon>
        <taxon>Bacteroidota</taxon>
        <taxon>Cytophagia</taxon>
        <taxon>Cytophagales</taxon>
        <taxon>Hymenobacteraceae</taxon>
        <taxon>Hymenobacter</taxon>
    </lineage>
</organism>
<sequence length="127" mass="14707">MILWISGIVEAEVGDAFFETMKIVQSGLNTITKETDFGNAIEKIRVVFIINRDPTPEYRRFGKKDKTLDARARINYIEFRDSSKMHRIRMFIETIAEVIGKTNNFSNEEFDKQSLLVRLQSVVLQSS</sequence>
<accession>A0A927BDU4</accession>
<dbReference type="Proteomes" id="UP000612233">
    <property type="component" value="Unassembled WGS sequence"/>
</dbReference>
<dbReference type="RefSeq" id="WP_191005280.1">
    <property type="nucleotide sequence ID" value="NZ_JACXAD010000011.1"/>
</dbReference>
<dbReference type="EMBL" id="JACXAD010000011">
    <property type="protein sequence ID" value="MBD2768465.1"/>
    <property type="molecule type" value="Genomic_DNA"/>
</dbReference>
<name>A0A927BDU4_9BACT</name>
<dbReference type="AlphaFoldDB" id="A0A927BDU4"/>
<dbReference type="InterPro" id="IPR029078">
    <property type="entry name" value="Imm44"/>
</dbReference>
<comment type="caution">
    <text evidence="1">The sequence shown here is derived from an EMBL/GenBank/DDBJ whole genome shotgun (WGS) entry which is preliminary data.</text>
</comment>
<reference evidence="1" key="1">
    <citation type="submission" date="2020-09" db="EMBL/GenBank/DDBJ databases">
        <authorList>
            <person name="Kim M.K."/>
        </authorList>
    </citation>
    <scope>NUCLEOTIDE SEQUENCE</scope>
    <source>
        <strain evidence="1">BT664</strain>
    </source>
</reference>
<evidence type="ECO:0000313" key="2">
    <source>
        <dbReference type="Proteomes" id="UP000612233"/>
    </source>
</evidence>
<gene>
    <name evidence="1" type="ORF">IC235_11245</name>
</gene>
<evidence type="ECO:0000313" key="1">
    <source>
        <dbReference type="EMBL" id="MBD2768465.1"/>
    </source>
</evidence>